<evidence type="ECO:0000256" key="1">
    <source>
        <dbReference type="ARBA" id="ARBA00004141"/>
    </source>
</evidence>
<keyword evidence="8" id="KW-0407">Ion channel</keyword>
<dbReference type="Proteomes" id="UP001153148">
    <property type="component" value="Unassembled WGS sequence"/>
</dbReference>
<dbReference type="PANTHER" id="PTHR45638:SF1">
    <property type="entry name" value="CYCLIC NUCLEOTIDE-GATED ION CHANNEL SUBUNIT B, ISOFORM A"/>
    <property type="match status" value="1"/>
</dbReference>
<keyword evidence="7" id="KW-1071">Ligand-gated ion channel</keyword>
<evidence type="ECO:0000256" key="8">
    <source>
        <dbReference type="ARBA" id="ARBA00023303"/>
    </source>
</evidence>
<feature type="domain" description="Cyclic nucleotide-binding" evidence="10">
    <location>
        <begin position="77"/>
        <end position="150"/>
    </location>
</feature>
<accession>A0ABN7NQQ0</accession>
<evidence type="ECO:0000313" key="12">
    <source>
        <dbReference type="Proteomes" id="UP001153148"/>
    </source>
</evidence>
<evidence type="ECO:0000256" key="4">
    <source>
        <dbReference type="ARBA" id="ARBA00022989"/>
    </source>
</evidence>
<dbReference type="InterPro" id="IPR036852">
    <property type="entry name" value="Peptidase_S8/S53_dom_sf"/>
</dbReference>
<dbReference type="SUPFAM" id="SSF52743">
    <property type="entry name" value="Subtilisin-like"/>
    <property type="match status" value="1"/>
</dbReference>
<feature type="region of interest" description="Disordered" evidence="9">
    <location>
        <begin position="277"/>
        <end position="298"/>
    </location>
</feature>
<organism evidence="11 12">
    <name type="scientific">Timema podura</name>
    <name type="common">Walking stick</name>
    <dbReference type="NCBI Taxonomy" id="61482"/>
    <lineage>
        <taxon>Eukaryota</taxon>
        <taxon>Metazoa</taxon>
        <taxon>Ecdysozoa</taxon>
        <taxon>Arthropoda</taxon>
        <taxon>Hexapoda</taxon>
        <taxon>Insecta</taxon>
        <taxon>Pterygota</taxon>
        <taxon>Neoptera</taxon>
        <taxon>Polyneoptera</taxon>
        <taxon>Phasmatodea</taxon>
        <taxon>Timematodea</taxon>
        <taxon>Timematoidea</taxon>
        <taxon>Timematidae</taxon>
        <taxon>Timema</taxon>
    </lineage>
</organism>
<keyword evidence="4" id="KW-1133">Transmembrane helix</keyword>
<evidence type="ECO:0000259" key="10">
    <source>
        <dbReference type="PROSITE" id="PS50042"/>
    </source>
</evidence>
<dbReference type="InterPro" id="IPR050866">
    <property type="entry name" value="CNG_cation_channel"/>
</dbReference>
<evidence type="ECO:0000256" key="3">
    <source>
        <dbReference type="ARBA" id="ARBA00022692"/>
    </source>
</evidence>
<dbReference type="InterPro" id="IPR018490">
    <property type="entry name" value="cNMP-bd_dom_sf"/>
</dbReference>
<dbReference type="CDD" id="cd00038">
    <property type="entry name" value="CAP_ED"/>
    <property type="match status" value="1"/>
</dbReference>
<dbReference type="InterPro" id="IPR014710">
    <property type="entry name" value="RmlC-like_jellyroll"/>
</dbReference>
<feature type="non-terminal residue" evidence="11">
    <location>
        <position position="1"/>
    </location>
</feature>
<dbReference type="InterPro" id="IPR018488">
    <property type="entry name" value="cNMP-bd_CS"/>
</dbReference>
<comment type="caution">
    <text evidence="11">The sequence shown here is derived from an EMBL/GenBank/DDBJ whole genome shotgun (WGS) entry which is preliminary data.</text>
</comment>
<dbReference type="PANTHER" id="PTHR45638">
    <property type="entry name" value="CYCLIC NUCLEOTIDE-GATED CATION CHANNEL SUBUNIT A"/>
    <property type="match status" value="1"/>
</dbReference>
<dbReference type="Gene3D" id="2.60.120.10">
    <property type="entry name" value="Jelly Rolls"/>
    <property type="match status" value="1"/>
</dbReference>
<dbReference type="Gene3D" id="3.40.50.200">
    <property type="entry name" value="Peptidase S8/S53 domain"/>
    <property type="match status" value="1"/>
</dbReference>
<evidence type="ECO:0000256" key="6">
    <source>
        <dbReference type="ARBA" id="ARBA00023136"/>
    </source>
</evidence>
<keyword evidence="3" id="KW-0812">Transmembrane</keyword>
<protein>
    <recommendedName>
        <fullName evidence="10">Cyclic nucleotide-binding domain-containing protein</fullName>
    </recommendedName>
</protein>
<proteinExistence type="predicted"/>
<keyword evidence="2" id="KW-0813">Transport</keyword>
<dbReference type="EMBL" id="CAJPIN010006724">
    <property type="protein sequence ID" value="CAG2058165.1"/>
    <property type="molecule type" value="Genomic_DNA"/>
</dbReference>
<dbReference type="SUPFAM" id="SSF51206">
    <property type="entry name" value="cAMP-binding domain-like"/>
    <property type="match status" value="1"/>
</dbReference>
<sequence>VSYTSWFLDAFNYAILKKINVLNLSIGGPDFMDHPFVDKVWELTANRVIMVSAIGNDGPLYGLCKNPLTKCDANNGGEVGKEMYIVKTGLVEVMGGEGNTQVLATLTEGSVFGEISLLALSGGNRRTADVRSKGFSNLFILSKSDLNESIVHYPEAQEILKKKARYLMKQNAARESKSNTEAEIIIGNPESTPETPRLVHTVMQVVPPNSGTARLLKYGSRKSSRIPRGGNKKKENTPEWINTAIAIVKRESPKMVCLRIPSEWWYECRACSSDRRFGHHKARRHSSGGKANYSTALR</sequence>
<evidence type="ECO:0000256" key="7">
    <source>
        <dbReference type="ARBA" id="ARBA00023286"/>
    </source>
</evidence>
<evidence type="ECO:0000256" key="2">
    <source>
        <dbReference type="ARBA" id="ARBA00022448"/>
    </source>
</evidence>
<dbReference type="PROSITE" id="PS50042">
    <property type="entry name" value="CNMP_BINDING_3"/>
    <property type="match status" value="1"/>
</dbReference>
<evidence type="ECO:0000313" key="11">
    <source>
        <dbReference type="EMBL" id="CAG2058165.1"/>
    </source>
</evidence>
<reference evidence="11" key="1">
    <citation type="submission" date="2021-03" db="EMBL/GenBank/DDBJ databases">
        <authorList>
            <person name="Tran Van P."/>
        </authorList>
    </citation>
    <scope>NUCLEOTIDE SEQUENCE</scope>
</reference>
<dbReference type="InterPro" id="IPR000595">
    <property type="entry name" value="cNMP-bd_dom"/>
</dbReference>
<evidence type="ECO:0000256" key="5">
    <source>
        <dbReference type="ARBA" id="ARBA00023065"/>
    </source>
</evidence>
<dbReference type="Pfam" id="PF00027">
    <property type="entry name" value="cNMP_binding"/>
    <property type="match status" value="1"/>
</dbReference>
<keyword evidence="12" id="KW-1185">Reference proteome</keyword>
<comment type="subcellular location">
    <subcellularLocation>
        <location evidence="1">Membrane</location>
        <topology evidence="1">Multi-pass membrane protein</topology>
    </subcellularLocation>
</comment>
<name>A0ABN7NQQ0_TIMPD</name>
<dbReference type="PROSITE" id="PS00889">
    <property type="entry name" value="CNMP_BINDING_2"/>
    <property type="match status" value="1"/>
</dbReference>
<feature type="compositionally biased region" description="Basic residues" evidence="9">
    <location>
        <begin position="277"/>
        <end position="287"/>
    </location>
</feature>
<keyword evidence="5" id="KW-0406">Ion transport</keyword>
<keyword evidence="6" id="KW-0472">Membrane</keyword>
<evidence type="ECO:0000256" key="9">
    <source>
        <dbReference type="SAM" id="MobiDB-lite"/>
    </source>
</evidence>
<gene>
    <name evidence="11" type="ORF">TPAB3V08_LOCUS5139</name>
</gene>